<dbReference type="RefSeq" id="WP_066768742.1">
    <property type="nucleotide sequence ID" value="NZ_CP013244.1"/>
</dbReference>
<dbReference type="GO" id="GO:0042910">
    <property type="term" value="F:xenobiotic transmembrane transporter activity"/>
    <property type="evidence" value="ECO:0007669"/>
    <property type="project" value="TreeGrafter"/>
</dbReference>
<evidence type="ECO:0000313" key="4">
    <source>
        <dbReference type="Proteomes" id="UP000092498"/>
    </source>
</evidence>
<feature type="transmembrane region" description="Helical" evidence="2">
    <location>
        <begin position="328"/>
        <end position="349"/>
    </location>
</feature>
<dbReference type="SUPFAM" id="SSF82866">
    <property type="entry name" value="Multidrug efflux transporter AcrB transmembrane domain"/>
    <property type="match status" value="2"/>
</dbReference>
<keyword evidence="4" id="KW-1185">Reference proteome</keyword>
<dbReference type="SUPFAM" id="SSF82714">
    <property type="entry name" value="Multidrug efflux transporter AcrB TolC docking domain, DN and DC subdomains"/>
    <property type="match status" value="2"/>
</dbReference>
<sequence>MLKGLVAWWGHNPVAGNLLMVFVVVAGIFSFNKMEKEFWPPGRDNSVYVQASWAGASPEDMESQVIIRIEEATAGLDGVDWVRSRSGEGFGWVSIQSESGADIDAMTQEVRSRVESISGLPSGMDPIRVTRQVGRNASFIIGLHGNVDERTLRDTAERLRDTISLLPGGANTEVWGARPPEVSIEVSEASLQAFGLTFDDVARAVRSSSVNAGAGAVRTADGNFQLQARNLADTELDFENIIIRQTPDGGIVRVGDVGTVSDGFVDSNLYSRMNGEPAMLVALQTADQFNIWDTSKAVDEALEEFRTTLPQGLQLTIVNDESEGYNELLGLLFQNAAQGFFLIFFLLLLTLHPKVAFWSTLGVMTAFAGSFFLLPYIGVSLNFMSVFGFLLVLGIMVDDAIIVGEAVYERAEKGHHGADAAILATQMVLKPLVASVFVTMIAFAPMMMFSGEVRQFTSAISMVVISTLIFSLIESLIILPAHLAHVTKPNPTGNSVMDRLMRIQQKCAHSVLWVAEHLHGPLVRGAVKLRYFTWAIFLVIMVLGVGLMVSGRVKQTFMPEVEGDFMMANITLPQTTPFSRMEQVGAQLDAARRALEEETQEQAYEDPLTGQQSRGVVRSWSQFIDENTIQAYVGLTPPETRPDMRSRHITERLEQLLGEVPDADQVSFSLSGSGSPSIDLALISNNKEDLEIAVEELKARLLQFEGVTSVRDSQDAANEELRFHLLPGAEQLGITLVDITRQVRQAYFGEEAQRLPRNGDDVRVYVRYPRDDRRTLESLGSFRIRTSDGREVPLAAVATWEFAPGVTGLDRRQRQSSILVTADLVNAEARNDIMRTLDSDFWPNFEARYTTVSRRSIGEAEGQQEFMNEFLMLMTLAFAAIYFLLAVTFRSYAQPLMILCVIPFAIVGALLGHLMFGISFALFSWLGMIAAIGVVVNDNVVLVDRCNQIRGYFALRLKGTGPALPEDGAWEPHEITLPNGQVVEYVGIAPDLEPHEEMIIEGAEHGFKKGPIELKTSSTMSDGPEYRERAEELEGMGFQVMRVTAERGITEASVSRFRQIFLTSVTEFIGTSPMILENAAIVQFLKPMVISLAFGVLICMPATLILTPVFYMIGLDIKRAVGGTFGFYGRLYGGRRKVAAAE</sequence>
<feature type="transmembrane region" description="Helical" evidence="2">
    <location>
        <begin position="1057"/>
        <end position="1076"/>
    </location>
</feature>
<keyword evidence="2" id="KW-1133">Transmembrane helix</keyword>
<evidence type="ECO:0000256" key="1">
    <source>
        <dbReference type="SAM" id="Coils"/>
    </source>
</evidence>
<dbReference type="EMBL" id="CP013244">
    <property type="protein sequence ID" value="ANP45436.1"/>
    <property type="molecule type" value="Genomic_DNA"/>
</dbReference>
<dbReference type="Gene3D" id="3.30.2090.10">
    <property type="entry name" value="Multidrug efflux transporter AcrB TolC docking domain, DN and DC subdomains"/>
    <property type="match status" value="2"/>
</dbReference>
<accession>A0A1B1AFS9</accession>
<dbReference type="STRING" id="1759059.ATE48_05655"/>
<dbReference type="KEGG" id="cbot:ATE48_05655"/>
<dbReference type="PRINTS" id="PR00702">
    <property type="entry name" value="ACRIFLAVINRP"/>
</dbReference>
<keyword evidence="2" id="KW-0812">Transmembrane</keyword>
<evidence type="ECO:0008006" key="5">
    <source>
        <dbReference type="Google" id="ProtNLM"/>
    </source>
</evidence>
<feature type="transmembrane region" description="Helical" evidence="2">
    <location>
        <begin position="456"/>
        <end position="479"/>
    </location>
</feature>
<feature type="transmembrane region" description="Helical" evidence="2">
    <location>
        <begin position="531"/>
        <end position="549"/>
    </location>
</feature>
<feature type="transmembrane region" description="Helical" evidence="2">
    <location>
        <begin position="383"/>
        <end position="408"/>
    </location>
</feature>
<dbReference type="PANTHER" id="PTHR32063">
    <property type="match status" value="1"/>
</dbReference>
<feature type="transmembrane region" description="Helical" evidence="2">
    <location>
        <begin position="356"/>
        <end position="377"/>
    </location>
</feature>
<dbReference type="Pfam" id="PF00873">
    <property type="entry name" value="ACR_tran"/>
    <property type="match status" value="1"/>
</dbReference>
<dbReference type="Gene3D" id="3.30.70.1430">
    <property type="entry name" value="Multidrug efflux transporter AcrB pore domain"/>
    <property type="match status" value="2"/>
</dbReference>
<dbReference type="InterPro" id="IPR001036">
    <property type="entry name" value="Acrflvin-R"/>
</dbReference>
<dbReference type="Gene3D" id="3.30.70.1440">
    <property type="entry name" value="Multidrug efflux transporter AcrB pore domain"/>
    <property type="match status" value="1"/>
</dbReference>
<dbReference type="PANTHER" id="PTHR32063:SF33">
    <property type="entry name" value="RND SUPERFAMILY EFFLUX PUMP PERMEASE COMPONENT"/>
    <property type="match status" value="1"/>
</dbReference>
<keyword evidence="2" id="KW-0472">Membrane</keyword>
<dbReference type="Proteomes" id="UP000092498">
    <property type="component" value="Chromosome"/>
</dbReference>
<dbReference type="SUPFAM" id="SSF82693">
    <property type="entry name" value="Multidrug efflux transporter AcrB pore domain, PN1, PN2, PC1 and PC2 subdomains"/>
    <property type="match status" value="2"/>
</dbReference>
<organism evidence="3 4">
    <name type="scientific">Candidatus Viadribacter manganicus</name>
    <dbReference type="NCBI Taxonomy" id="1759059"/>
    <lineage>
        <taxon>Bacteria</taxon>
        <taxon>Pseudomonadati</taxon>
        <taxon>Pseudomonadota</taxon>
        <taxon>Alphaproteobacteria</taxon>
        <taxon>Hyphomonadales</taxon>
        <taxon>Hyphomonadaceae</taxon>
        <taxon>Candidatus Viadribacter</taxon>
    </lineage>
</organism>
<feature type="coiled-coil region" evidence="1">
    <location>
        <begin position="680"/>
        <end position="707"/>
    </location>
</feature>
<proteinExistence type="predicted"/>
<feature type="transmembrane region" description="Helical" evidence="2">
    <location>
        <begin position="922"/>
        <end position="943"/>
    </location>
</feature>
<feature type="transmembrane region" description="Helical" evidence="2">
    <location>
        <begin position="1088"/>
        <end position="1111"/>
    </location>
</feature>
<evidence type="ECO:0000313" key="3">
    <source>
        <dbReference type="EMBL" id="ANP45436.1"/>
    </source>
</evidence>
<name>A0A1B1AFS9_9PROT</name>
<evidence type="ECO:0000256" key="2">
    <source>
        <dbReference type="SAM" id="Phobius"/>
    </source>
</evidence>
<feature type="transmembrane region" description="Helical" evidence="2">
    <location>
        <begin position="870"/>
        <end position="889"/>
    </location>
</feature>
<keyword evidence="1" id="KW-0175">Coiled coil</keyword>
<feature type="transmembrane region" description="Helical" evidence="2">
    <location>
        <begin position="420"/>
        <end position="444"/>
    </location>
</feature>
<dbReference type="OrthoDB" id="9806532at2"/>
<dbReference type="Gene3D" id="3.30.70.1320">
    <property type="entry name" value="Multidrug efflux transporter AcrB pore domain like"/>
    <property type="match status" value="1"/>
</dbReference>
<dbReference type="Gene3D" id="1.20.1640.10">
    <property type="entry name" value="Multidrug efflux transporter AcrB transmembrane domain"/>
    <property type="match status" value="3"/>
</dbReference>
<dbReference type="InterPro" id="IPR027463">
    <property type="entry name" value="AcrB_DN_DC_subdom"/>
</dbReference>
<feature type="transmembrane region" description="Helical" evidence="2">
    <location>
        <begin position="896"/>
        <end position="916"/>
    </location>
</feature>
<feature type="transmembrane region" description="Helical" evidence="2">
    <location>
        <begin position="12"/>
        <end position="31"/>
    </location>
</feature>
<dbReference type="AlphaFoldDB" id="A0A1B1AFS9"/>
<protein>
    <recommendedName>
        <fullName evidence="5">RND transporter</fullName>
    </recommendedName>
</protein>
<gene>
    <name evidence="3" type="ORF">ATE48_05655</name>
</gene>
<dbReference type="GO" id="GO:0005886">
    <property type="term" value="C:plasma membrane"/>
    <property type="evidence" value="ECO:0007669"/>
    <property type="project" value="TreeGrafter"/>
</dbReference>
<reference evidence="3 4" key="1">
    <citation type="submission" date="2015-11" db="EMBL/GenBank/DDBJ databases">
        <title>Whole-Genome Sequence of Candidatus Oderbacter manganicum from the National Park Lower Oder Valley, Germany.</title>
        <authorList>
            <person name="Braun B."/>
            <person name="Liere K."/>
            <person name="Szewzyk U."/>
        </authorList>
    </citation>
    <scope>NUCLEOTIDE SEQUENCE [LARGE SCALE GENOMIC DNA]</scope>
    <source>
        <strain evidence="3 4">OTSz_A_272</strain>
    </source>
</reference>
<dbReference type="InParanoid" id="A0A1B1AFS9"/>